<accession>A0A975DGP5</accession>
<evidence type="ECO:0000313" key="2">
    <source>
        <dbReference type="EMBL" id="QTH71355.1"/>
    </source>
</evidence>
<evidence type="ECO:0000256" key="1">
    <source>
        <dbReference type="SAM" id="Phobius"/>
    </source>
</evidence>
<evidence type="ECO:0000313" key="3">
    <source>
        <dbReference type="Proteomes" id="UP000664904"/>
    </source>
</evidence>
<name>A0A975DGP5_9GAMM</name>
<sequence length="76" mass="8680">MASTTMAFLIATIAIVFSVISKIFTRYFDYKKNSAKDAEDNAQLTNEIIALKKRIEVLEQIVTEDGYQVKQQFKSL</sequence>
<dbReference type="AlphaFoldDB" id="A0A975DGP5"/>
<organism evidence="2 3">
    <name type="scientific">Pseudoalteromonas xiamenensis</name>
    <dbReference type="NCBI Taxonomy" id="882626"/>
    <lineage>
        <taxon>Bacteria</taxon>
        <taxon>Pseudomonadati</taxon>
        <taxon>Pseudomonadota</taxon>
        <taxon>Gammaproteobacteria</taxon>
        <taxon>Alteromonadales</taxon>
        <taxon>Pseudoalteromonadaceae</taxon>
        <taxon>Pseudoalteromonas</taxon>
    </lineage>
</organism>
<feature type="transmembrane region" description="Helical" evidence="1">
    <location>
        <begin position="6"/>
        <end position="24"/>
    </location>
</feature>
<reference evidence="2" key="1">
    <citation type="submission" date="2021-03" db="EMBL/GenBank/DDBJ databases">
        <title>Complete Genome of Pseudoalteromonas xiamenensis STKMTI.2, a new potential marine bacterium producing anti-Vibrio compounds.</title>
        <authorList>
            <person name="Handayani D.P."/>
            <person name="Isnansetyo A."/>
            <person name="Istiqomah I."/>
            <person name="Jumina J."/>
        </authorList>
    </citation>
    <scope>NUCLEOTIDE SEQUENCE</scope>
    <source>
        <strain evidence="2">STKMTI.2</strain>
    </source>
</reference>
<keyword evidence="3" id="KW-1185">Reference proteome</keyword>
<dbReference type="Proteomes" id="UP000664904">
    <property type="component" value="Chromosome"/>
</dbReference>
<dbReference type="KEGG" id="pxi:J5O05_16470"/>
<dbReference type="RefSeq" id="WP_208842996.1">
    <property type="nucleotide sequence ID" value="NZ_CP072133.1"/>
</dbReference>
<keyword evidence="1" id="KW-0812">Transmembrane</keyword>
<keyword evidence="1" id="KW-0472">Membrane</keyword>
<dbReference type="EMBL" id="CP072133">
    <property type="protein sequence ID" value="QTH71355.1"/>
    <property type="molecule type" value="Genomic_DNA"/>
</dbReference>
<proteinExistence type="predicted"/>
<keyword evidence="1" id="KW-1133">Transmembrane helix</keyword>
<protein>
    <recommendedName>
        <fullName evidence="4">Phage shock protein B</fullName>
    </recommendedName>
</protein>
<gene>
    <name evidence="2" type="ORF">J5O05_16470</name>
</gene>
<evidence type="ECO:0008006" key="4">
    <source>
        <dbReference type="Google" id="ProtNLM"/>
    </source>
</evidence>